<organism evidence="2 3">
    <name type="scientific">Paremcibacter congregatus</name>
    <dbReference type="NCBI Taxonomy" id="2043170"/>
    <lineage>
        <taxon>Bacteria</taxon>
        <taxon>Pseudomonadati</taxon>
        <taxon>Pseudomonadota</taxon>
        <taxon>Alphaproteobacteria</taxon>
        <taxon>Emcibacterales</taxon>
        <taxon>Emcibacteraceae</taxon>
        <taxon>Paremcibacter</taxon>
    </lineage>
</organism>
<dbReference type="InParanoid" id="A0A2G4YVW5"/>
<accession>A0A2G4YVW5</accession>
<dbReference type="RefSeq" id="WP_099470845.1">
    <property type="nucleotide sequence ID" value="NZ_CAXBMK010000003.1"/>
</dbReference>
<sequence length="136" mass="14866">MGFLGKLFGSAAGDAVSAVGKVVDQLFTSDEERAQAALLMAKLRQKPHLLQAEINKIEAGHRSLFVAGWRPFIGWVCGIGFLWAFLLHPLFVWTVVVWGLQVEPPVIVTDHMMELVLALLGLGGLRTAEKMTGRAK</sequence>
<dbReference type="EMBL" id="PDEM01000007">
    <property type="protein sequence ID" value="PHZ86468.1"/>
    <property type="molecule type" value="Genomic_DNA"/>
</dbReference>
<protein>
    <recommendedName>
        <fullName evidence="4">Holin</fullName>
    </recommendedName>
</protein>
<dbReference type="InterPro" id="IPR021497">
    <property type="entry name" value="GTA_holin_3TM"/>
</dbReference>
<keyword evidence="3" id="KW-1185">Reference proteome</keyword>
<dbReference type="AlphaFoldDB" id="A0A2G4YVW5"/>
<evidence type="ECO:0000256" key="1">
    <source>
        <dbReference type="SAM" id="Phobius"/>
    </source>
</evidence>
<dbReference type="OrthoDB" id="1433389at2"/>
<dbReference type="Proteomes" id="UP000229730">
    <property type="component" value="Unassembled WGS sequence"/>
</dbReference>
<evidence type="ECO:0000313" key="2">
    <source>
        <dbReference type="EMBL" id="PHZ86468.1"/>
    </source>
</evidence>
<gene>
    <name evidence="2" type="ORF">CRD36_00850</name>
</gene>
<feature type="transmembrane region" description="Helical" evidence="1">
    <location>
        <begin position="112"/>
        <end position="128"/>
    </location>
</feature>
<feature type="transmembrane region" description="Helical" evidence="1">
    <location>
        <begin position="72"/>
        <end position="100"/>
    </location>
</feature>
<reference evidence="2 3" key="1">
    <citation type="submission" date="2017-10" db="EMBL/GenBank/DDBJ databases">
        <title>Frigbacter circumglobatus gen. nov. sp. nov., isolated from sediment cultured in situ.</title>
        <authorList>
            <person name="Zhao Z."/>
        </authorList>
    </citation>
    <scope>NUCLEOTIDE SEQUENCE [LARGE SCALE GENOMIC DNA]</scope>
    <source>
        <strain evidence="2 3">ZYL</strain>
    </source>
</reference>
<evidence type="ECO:0008006" key="4">
    <source>
        <dbReference type="Google" id="ProtNLM"/>
    </source>
</evidence>
<comment type="caution">
    <text evidence="2">The sequence shown here is derived from an EMBL/GenBank/DDBJ whole genome shotgun (WGS) entry which is preliminary data.</text>
</comment>
<keyword evidence="1" id="KW-0812">Transmembrane</keyword>
<dbReference type="Pfam" id="PF11351">
    <property type="entry name" value="GTA_holin_3TM"/>
    <property type="match status" value="1"/>
</dbReference>
<proteinExistence type="predicted"/>
<evidence type="ECO:0000313" key="3">
    <source>
        <dbReference type="Proteomes" id="UP000229730"/>
    </source>
</evidence>
<name>A0A2G4YVW5_9PROT</name>
<keyword evidence="1" id="KW-1133">Transmembrane helix</keyword>
<keyword evidence="1" id="KW-0472">Membrane</keyword>